<dbReference type="GO" id="GO:0001653">
    <property type="term" value="F:peptide receptor activity"/>
    <property type="evidence" value="ECO:0007669"/>
    <property type="project" value="TreeGrafter"/>
</dbReference>
<dbReference type="GO" id="GO:0007168">
    <property type="term" value="P:receptor guanylyl cyclase signaling pathway"/>
    <property type="evidence" value="ECO:0007669"/>
    <property type="project" value="TreeGrafter"/>
</dbReference>
<dbReference type="FunFam" id="3.30.70.1230:FF:000059">
    <property type="entry name" value="Guanylate cyclase"/>
    <property type="match status" value="1"/>
</dbReference>
<evidence type="ECO:0000256" key="9">
    <source>
        <dbReference type="SAM" id="Phobius"/>
    </source>
</evidence>
<evidence type="ECO:0000256" key="3">
    <source>
        <dbReference type="ARBA" id="ARBA00022741"/>
    </source>
</evidence>
<feature type="compositionally biased region" description="Polar residues" evidence="8">
    <location>
        <begin position="736"/>
        <end position="748"/>
    </location>
</feature>
<dbReference type="GO" id="GO:0004016">
    <property type="term" value="F:adenylate cyclase activity"/>
    <property type="evidence" value="ECO:0007669"/>
    <property type="project" value="TreeGrafter"/>
</dbReference>
<name>A0A835WRV9_9CHLO</name>
<feature type="signal peptide" evidence="10">
    <location>
        <begin position="1"/>
        <end position="28"/>
    </location>
</feature>
<keyword evidence="2 9" id="KW-0812">Transmembrane</keyword>
<keyword evidence="10" id="KW-0732">Signal</keyword>
<gene>
    <name evidence="12" type="ORF">HYH02_002349</name>
</gene>
<feature type="compositionally biased region" description="Gly residues" evidence="8">
    <location>
        <begin position="707"/>
        <end position="723"/>
    </location>
</feature>
<evidence type="ECO:0000313" key="13">
    <source>
        <dbReference type="Proteomes" id="UP000613740"/>
    </source>
</evidence>
<evidence type="ECO:0000256" key="10">
    <source>
        <dbReference type="SAM" id="SignalP"/>
    </source>
</evidence>
<evidence type="ECO:0000256" key="4">
    <source>
        <dbReference type="ARBA" id="ARBA00022989"/>
    </source>
</evidence>
<dbReference type="PROSITE" id="PS50125">
    <property type="entry name" value="GUANYLATE_CYCLASE_2"/>
    <property type="match status" value="1"/>
</dbReference>
<comment type="caution">
    <text evidence="12">The sequence shown here is derived from an EMBL/GenBank/DDBJ whole genome shotgun (WGS) entry which is preliminary data.</text>
</comment>
<keyword evidence="13" id="KW-1185">Reference proteome</keyword>
<feature type="compositionally biased region" description="Polar residues" evidence="8">
    <location>
        <begin position="595"/>
        <end position="607"/>
    </location>
</feature>
<dbReference type="PANTHER" id="PTHR11920:SF335">
    <property type="entry name" value="GUANYLATE CYCLASE"/>
    <property type="match status" value="1"/>
</dbReference>
<evidence type="ECO:0000256" key="8">
    <source>
        <dbReference type="SAM" id="MobiDB-lite"/>
    </source>
</evidence>
<dbReference type="InterPro" id="IPR001054">
    <property type="entry name" value="A/G_cyclase"/>
</dbReference>
<proteinExistence type="inferred from homology"/>
<feature type="compositionally biased region" description="Low complexity" evidence="8">
    <location>
        <begin position="693"/>
        <end position="706"/>
    </location>
</feature>
<dbReference type="AlphaFoldDB" id="A0A835WRV9"/>
<feature type="domain" description="Guanylate cyclase" evidence="11">
    <location>
        <begin position="351"/>
        <end position="481"/>
    </location>
</feature>
<dbReference type="PANTHER" id="PTHR11920">
    <property type="entry name" value="GUANYLYL CYCLASE"/>
    <property type="match status" value="1"/>
</dbReference>
<dbReference type="GO" id="GO:0004383">
    <property type="term" value="F:guanylate cyclase activity"/>
    <property type="evidence" value="ECO:0007669"/>
    <property type="project" value="TreeGrafter"/>
</dbReference>
<dbReference type="SUPFAM" id="SSF55073">
    <property type="entry name" value="Nucleotide cyclase"/>
    <property type="match status" value="1"/>
</dbReference>
<feature type="chain" id="PRO_5032946225" description="Guanylate cyclase domain-containing protein" evidence="10">
    <location>
        <begin position="29"/>
        <end position="847"/>
    </location>
</feature>
<evidence type="ECO:0000256" key="7">
    <source>
        <dbReference type="RuleBase" id="RU000405"/>
    </source>
</evidence>
<accession>A0A835WRV9</accession>
<reference evidence="12" key="1">
    <citation type="journal article" date="2020" name="bioRxiv">
        <title>Comparative genomics of Chlamydomonas.</title>
        <authorList>
            <person name="Craig R.J."/>
            <person name="Hasan A.R."/>
            <person name="Ness R.W."/>
            <person name="Keightley P.D."/>
        </authorList>
    </citation>
    <scope>NUCLEOTIDE SEQUENCE</scope>
    <source>
        <strain evidence="12">CCAP 11/173</strain>
    </source>
</reference>
<dbReference type="Proteomes" id="UP000613740">
    <property type="component" value="Unassembled WGS sequence"/>
</dbReference>
<keyword evidence="5 9" id="KW-0472">Membrane</keyword>
<feature type="region of interest" description="Disordered" evidence="8">
    <location>
        <begin position="687"/>
        <end position="748"/>
    </location>
</feature>
<feature type="compositionally biased region" description="Gly residues" evidence="8">
    <location>
        <begin position="631"/>
        <end position="646"/>
    </location>
</feature>
<keyword evidence="4 9" id="KW-1133">Transmembrane helix</keyword>
<dbReference type="GO" id="GO:0035556">
    <property type="term" value="P:intracellular signal transduction"/>
    <property type="evidence" value="ECO:0007669"/>
    <property type="project" value="InterPro"/>
</dbReference>
<dbReference type="InterPro" id="IPR029787">
    <property type="entry name" value="Nucleotide_cyclase"/>
</dbReference>
<evidence type="ECO:0000256" key="2">
    <source>
        <dbReference type="ARBA" id="ARBA00022692"/>
    </source>
</evidence>
<feature type="transmembrane region" description="Helical" evidence="9">
    <location>
        <begin position="296"/>
        <end position="315"/>
    </location>
</feature>
<comment type="similarity">
    <text evidence="7">Belongs to the adenylyl cyclase class-4/guanylyl cyclase family.</text>
</comment>
<feature type="region of interest" description="Disordered" evidence="8">
    <location>
        <begin position="593"/>
        <end position="618"/>
    </location>
</feature>
<dbReference type="PROSITE" id="PS00452">
    <property type="entry name" value="GUANYLATE_CYCLASE_1"/>
    <property type="match status" value="1"/>
</dbReference>
<dbReference type="Pfam" id="PF00211">
    <property type="entry name" value="Guanylate_cyc"/>
    <property type="match status" value="1"/>
</dbReference>
<organism evidence="12 13">
    <name type="scientific">Chlamydomonas schloesseri</name>
    <dbReference type="NCBI Taxonomy" id="2026947"/>
    <lineage>
        <taxon>Eukaryota</taxon>
        <taxon>Viridiplantae</taxon>
        <taxon>Chlorophyta</taxon>
        <taxon>core chlorophytes</taxon>
        <taxon>Chlorophyceae</taxon>
        <taxon>CS clade</taxon>
        <taxon>Chlamydomonadales</taxon>
        <taxon>Chlamydomonadaceae</taxon>
        <taxon>Chlamydomonas</taxon>
    </lineage>
</organism>
<dbReference type="SMART" id="SM00044">
    <property type="entry name" value="CYCc"/>
    <property type="match status" value="1"/>
</dbReference>
<dbReference type="OrthoDB" id="538583at2759"/>
<protein>
    <recommendedName>
        <fullName evidence="11">Guanylate cyclase domain-containing protein</fullName>
    </recommendedName>
</protein>
<comment type="subcellular location">
    <subcellularLocation>
        <location evidence="1">Membrane</location>
    </subcellularLocation>
</comment>
<dbReference type="CDD" id="cd07302">
    <property type="entry name" value="CHD"/>
    <property type="match status" value="1"/>
</dbReference>
<dbReference type="EMBL" id="JAEHOD010000004">
    <property type="protein sequence ID" value="KAG2453013.1"/>
    <property type="molecule type" value="Genomic_DNA"/>
</dbReference>
<dbReference type="InterPro" id="IPR050401">
    <property type="entry name" value="Cyclic_nucleotide_synthase"/>
</dbReference>
<sequence length="847" mass="87944">MYAMLVASPSIPLISLLVFLSLLAAGLASVLTASADSVRRAQDLAYNGVGNGAALAIKEALLVSAFGSELLGAFVTQNPHCAEIDTKWNATATDIFKRINSKVVVQLEMDIAGVITHVSPPLPPSLADILMGRDLLKSETDRPGVIERLLDKSLAIMGPYKCAEGFDCMFTVTPLFLPAPGADYDWGCGLQPYNCSDLCWDPVNRTKFWGQVSTMLNMDPLVRGDDFRLRSLERDGYHYRLWQANTSPSNPYFQLAVSDPPPAQPMVRSISAYNLLWYLEIAPVDGWVPAWRGPCIAAVVVGSAAVSLLVLWLLVSKEQHNRLLKAMLPGKVIKQLQEGESTVAQEYPAVTVLFSDIVGYTTVASQLSAWQVVTLLNELFGMFDELTQRHGVYKVETIGDALMCVAGCPVPDDAVRNAVRAANMALDMVRAVEAFRPSLEGVRVQIRVGLHSGAVVAGVVGKKMPRFCLFGDTVNTASRMESTSTTMRVQVSDVTAALLRASGEPFVLEPRGTINVKGKGSMETFWLASGPAHPDPLTAQPAPRGGLMHRLSNFGAAAPVSNSSVSNQQPRHELQPAAAVDAGVGAGVGALDNRASLTERPNSYNPDRSTHGKGSNRALERLITVLRLGREGSGLSGTSSRGGGDLPAGMERARSGSTTSGQLGQLALSLAPTAHASGVAGAVTKEAPLGSDGALPTGPGATATPSGAGGGNTSSGTGYGPGGSSRVSFGPFPSSPLGNSSRLTPVSQSTSAHFGPVLVTASGQEALVEVAAGPAPRQVGRPVSILAQAGGRSSSGATASLSAGAASAAAAAAGAQRMLAEVVVVSEPQGTGAPSALRSGVSSQAAP</sequence>
<dbReference type="InterPro" id="IPR018297">
    <property type="entry name" value="A/G_cyclase_CS"/>
</dbReference>
<evidence type="ECO:0000256" key="6">
    <source>
        <dbReference type="ARBA" id="ARBA00023239"/>
    </source>
</evidence>
<dbReference type="GO" id="GO:0005886">
    <property type="term" value="C:plasma membrane"/>
    <property type="evidence" value="ECO:0007669"/>
    <property type="project" value="TreeGrafter"/>
</dbReference>
<dbReference type="Gene3D" id="3.30.70.1230">
    <property type="entry name" value="Nucleotide cyclase"/>
    <property type="match status" value="1"/>
</dbReference>
<evidence type="ECO:0000256" key="5">
    <source>
        <dbReference type="ARBA" id="ARBA00023136"/>
    </source>
</evidence>
<keyword evidence="3" id="KW-0547">Nucleotide-binding</keyword>
<dbReference type="GO" id="GO:0000166">
    <property type="term" value="F:nucleotide binding"/>
    <property type="evidence" value="ECO:0007669"/>
    <property type="project" value="UniProtKB-KW"/>
</dbReference>
<keyword evidence="6 7" id="KW-0456">Lyase</keyword>
<feature type="region of interest" description="Disordered" evidence="8">
    <location>
        <begin position="630"/>
        <end position="661"/>
    </location>
</feature>
<evidence type="ECO:0000313" key="12">
    <source>
        <dbReference type="EMBL" id="KAG2453013.1"/>
    </source>
</evidence>
<evidence type="ECO:0000259" key="11">
    <source>
        <dbReference type="PROSITE" id="PS50125"/>
    </source>
</evidence>
<evidence type="ECO:0000256" key="1">
    <source>
        <dbReference type="ARBA" id="ARBA00004370"/>
    </source>
</evidence>